<dbReference type="Pfam" id="PF13977">
    <property type="entry name" value="TetR_C_6"/>
    <property type="match status" value="1"/>
</dbReference>
<dbReference type="PANTHER" id="PTHR47506:SF7">
    <property type="entry name" value="TRANSCRIPTIONAL REGULATORY PROTEIN"/>
    <property type="match status" value="1"/>
</dbReference>
<dbReference type="InterPro" id="IPR039538">
    <property type="entry name" value="BetI_C"/>
</dbReference>
<evidence type="ECO:0000313" key="8">
    <source>
        <dbReference type="Proteomes" id="UP000075502"/>
    </source>
</evidence>
<proteinExistence type="predicted"/>
<dbReference type="InterPro" id="IPR009057">
    <property type="entry name" value="Homeodomain-like_sf"/>
</dbReference>
<evidence type="ECO:0000256" key="2">
    <source>
        <dbReference type="ARBA" id="ARBA00023015"/>
    </source>
</evidence>
<dbReference type="PROSITE" id="PS50977">
    <property type="entry name" value="HTH_TETR_2"/>
    <property type="match status" value="1"/>
</dbReference>
<evidence type="ECO:0000259" key="6">
    <source>
        <dbReference type="PROSITE" id="PS50977"/>
    </source>
</evidence>
<sequence length="210" mass="21912">MPRPSNTAERRAQIARALLEVMAERGYEGASIGAVAAAAHIAPGLVHYHFESKREILLAAVELLARDHEDRIERRLAAAAGDPEAELRAFIDAHLRVGEGADPRALACWICVSGEALRDADVRKAFAGALEGAVKKLAAIVRRGARARVFSCARGDVDAAAAAIVAAVQGYFVLAATARELIPPGSAAGATWAMASGLLGLSSAARKASR</sequence>
<keyword evidence="2" id="KW-0805">Transcription regulation</keyword>
<comment type="caution">
    <text evidence="7">The sequence shown here is derived from an EMBL/GenBank/DDBJ whole genome shotgun (WGS) entry which is preliminary data.</text>
</comment>
<keyword evidence="1" id="KW-0678">Repressor</keyword>
<dbReference type="Gene3D" id="1.10.357.10">
    <property type="entry name" value="Tetracycline Repressor, domain 2"/>
    <property type="match status" value="1"/>
</dbReference>
<evidence type="ECO:0000256" key="3">
    <source>
        <dbReference type="ARBA" id="ARBA00023125"/>
    </source>
</evidence>
<dbReference type="PROSITE" id="PS01081">
    <property type="entry name" value="HTH_TETR_1"/>
    <property type="match status" value="1"/>
</dbReference>
<dbReference type="InterPro" id="IPR036271">
    <property type="entry name" value="Tet_transcr_reg_TetR-rel_C_sf"/>
</dbReference>
<feature type="DNA-binding region" description="H-T-H motif" evidence="5">
    <location>
        <begin position="31"/>
        <end position="50"/>
    </location>
</feature>
<dbReference type="SUPFAM" id="SSF48498">
    <property type="entry name" value="Tetracyclin repressor-like, C-terminal domain"/>
    <property type="match status" value="1"/>
</dbReference>
<dbReference type="PRINTS" id="PR00455">
    <property type="entry name" value="HTHTETR"/>
</dbReference>
<name>A0A150TDP6_SORCE</name>
<accession>A0A150TDP6</accession>
<gene>
    <name evidence="7" type="ORF">BE21_04955</name>
</gene>
<evidence type="ECO:0000256" key="4">
    <source>
        <dbReference type="ARBA" id="ARBA00023163"/>
    </source>
</evidence>
<dbReference type="EMBL" id="JEME01002925">
    <property type="protein sequence ID" value="KYG02801.1"/>
    <property type="molecule type" value="Genomic_DNA"/>
</dbReference>
<protein>
    <recommendedName>
        <fullName evidence="6">HTH tetR-type domain-containing protein</fullName>
    </recommendedName>
</protein>
<evidence type="ECO:0000256" key="1">
    <source>
        <dbReference type="ARBA" id="ARBA00022491"/>
    </source>
</evidence>
<evidence type="ECO:0000256" key="5">
    <source>
        <dbReference type="PROSITE-ProRule" id="PRU00335"/>
    </source>
</evidence>
<keyword evidence="4" id="KW-0804">Transcription</keyword>
<evidence type="ECO:0000313" key="7">
    <source>
        <dbReference type="EMBL" id="KYG02801.1"/>
    </source>
</evidence>
<dbReference type="InterPro" id="IPR001647">
    <property type="entry name" value="HTH_TetR"/>
</dbReference>
<dbReference type="Proteomes" id="UP000075502">
    <property type="component" value="Unassembled WGS sequence"/>
</dbReference>
<dbReference type="InterPro" id="IPR023772">
    <property type="entry name" value="DNA-bd_HTH_TetR-type_CS"/>
</dbReference>
<dbReference type="AlphaFoldDB" id="A0A150TDP6"/>
<dbReference type="GO" id="GO:0003677">
    <property type="term" value="F:DNA binding"/>
    <property type="evidence" value="ECO:0007669"/>
    <property type="project" value="UniProtKB-UniRule"/>
</dbReference>
<keyword evidence="3 5" id="KW-0238">DNA-binding</keyword>
<organism evidence="7 8">
    <name type="scientific">Sorangium cellulosum</name>
    <name type="common">Polyangium cellulosum</name>
    <dbReference type="NCBI Taxonomy" id="56"/>
    <lineage>
        <taxon>Bacteria</taxon>
        <taxon>Pseudomonadati</taxon>
        <taxon>Myxococcota</taxon>
        <taxon>Polyangia</taxon>
        <taxon>Polyangiales</taxon>
        <taxon>Polyangiaceae</taxon>
        <taxon>Sorangium</taxon>
    </lineage>
</organism>
<reference evidence="7 8" key="1">
    <citation type="submission" date="2014-02" db="EMBL/GenBank/DDBJ databases">
        <title>The small core and large imbalanced accessory genome model reveals a collaborative survival strategy of Sorangium cellulosum strains in nature.</title>
        <authorList>
            <person name="Han K."/>
            <person name="Peng R."/>
            <person name="Blom J."/>
            <person name="Li Y.-Z."/>
        </authorList>
    </citation>
    <scope>NUCLEOTIDE SEQUENCE [LARGE SCALE GENOMIC DNA]</scope>
    <source>
        <strain evidence="7 8">So0007-03</strain>
    </source>
</reference>
<dbReference type="Pfam" id="PF00440">
    <property type="entry name" value="TetR_N"/>
    <property type="match status" value="1"/>
</dbReference>
<feature type="domain" description="HTH tetR-type" evidence="6">
    <location>
        <begin position="8"/>
        <end position="68"/>
    </location>
</feature>
<dbReference type="SUPFAM" id="SSF46689">
    <property type="entry name" value="Homeodomain-like"/>
    <property type="match status" value="1"/>
</dbReference>
<dbReference type="PANTHER" id="PTHR47506">
    <property type="entry name" value="TRANSCRIPTIONAL REGULATORY PROTEIN"/>
    <property type="match status" value="1"/>
</dbReference>